<dbReference type="Gene3D" id="3.30.200.20">
    <property type="entry name" value="Phosphorylase Kinase, domain 1"/>
    <property type="match status" value="1"/>
</dbReference>
<dbReference type="Proteomes" id="UP001163203">
    <property type="component" value="Chromosome"/>
</dbReference>
<sequence length="446" mass="48568">MTGLAEALKRRLAALWGSEVDIHGLRRLSGGASRETWAFLARTADGAQWRLVLRRDPPGEGRPESMAREAAVLEAAREVPVPRLVDHGLDPSVLGSPYLLTEHVEGETLPRRLLRDEEFAEVRGRLAAELGRVLARIHRMPLVPGLPAEDPLERLVTAYDALNEPLPALEIALHWLRAHRPAPAGDTVVHGDFRNGNLMVRPDGLAAVLDWELVHRGDPMEDLGWLCVKAWRFGSALPVGGFGTREELFAGYAQVAGRAPDPEAVHWWEVYGTATWAVLCRSQAERHLSGQTRSVELAAVGRRVCEPEHDLLLLLDAPAPRVPEHSPAAPASDLHGHPSAVELVTAVAEFLRTELLPATEGHLNFHTRVAANVLSIVERELTLGADQERRHAERLAALGVANQAELAAALRQGRLAPDDPAVLAAVRAGVTDRLLVANPRYLSAPS</sequence>
<name>A0ABY7BBR4_9PSEU</name>
<organism evidence="3 4">
    <name type="scientific">Amycolatopsis cynarae</name>
    <dbReference type="NCBI Taxonomy" id="2995223"/>
    <lineage>
        <taxon>Bacteria</taxon>
        <taxon>Bacillati</taxon>
        <taxon>Actinomycetota</taxon>
        <taxon>Actinomycetes</taxon>
        <taxon>Pseudonocardiales</taxon>
        <taxon>Pseudonocardiaceae</taxon>
        <taxon>Amycolatopsis</taxon>
    </lineage>
</organism>
<dbReference type="SUPFAM" id="SSF56112">
    <property type="entry name" value="Protein kinase-like (PK-like)"/>
    <property type="match status" value="1"/>
</dbReference>
<protein>
    <submittedName>
        <fullName evidence="3">Phosphotransferase</fullName>
    </submittedName>
</protein>
<proteinExistence type="predicted"/>
<dbReference type="InterPro" id="IPR011009">
    <property type="entry name" value="Kinase-like_dom_sf"/>
</dbReference>
<keyword evidence="4" id="KW-1185">Reference proteome</keyword>
<evidence type="ECO:0000313" key="3">
    <source>
        <dbReference type="EMBL" id="WAL68859.1"/>
    </source>
</evidence>
<evidence type="ECO:0000259" key="1">
    <source>
        <dbReference type="Pfam" id="PF01636"/>
    </source>
</evidence>
<dbReference type="PANTHER" id="PTHR21310">
    <property type="entry name" value="AMINOGLYCOSIDE PHOSPHOTRANSFERASE-RELATED-RELATED"/>
    <property type="match status" value="1"/>
</dbReference>
<gene>
    <name evidence="3" type="ORF">ORV05_14180</name>
</gene>
<evidence type="ECO:0000313" key="4">
    <source>
        <dbReference type="Proteomes" id="UP001163203"/>
    </source>
</evidence>
<dbReference type="CDD" id="cd05154">
    <property type="entry name" value="ACAD10_11_N-like"/>
    <property type="match status" value="1"/>
</dbReference>
<dbReference type="InterPro" id="IPR041726">
    <property type="entry name" value="ACAD10_11_N"/>
</dbReference>
<dbReference type="Pfam" id="PF01636">
    <property type="entry name" value="APH"/>
    <property type="match status" value="1"/>
</dbReference>
<accession>A0ABY7BBR4</accession>
<evidence type="ECO:0000259" key="2">
    <source>
        <dbReference type="Pfam" id="PF19802"/>
    </source>
</evidence>
<dbReference type="InterPro" id="IPR046252">
    <property type="entry name" value="DUF6285"/>
</dbReference>
<dbReference type="EMBL" id="CP113836">
    <property type="protein sequence ID" value="WAL68859.1"/>
    <property type="molecule type" value="Genomic_DNA"/>
</dbReference>
<reference evidence="3" key="1">
    <citation type="submission" date="2022-11" db="EMBL/GenBank/DDBJ databases">
        <authorList>
            <person name="Mo P."/>
        </authorList>
    </citation>
    <scope>NUCLEOTIDE SEQUENCE</scope>
    <source>
        <strain evidence="3">HUAS 11-8</strain>
    </source>
</reference>
<dbReference type="InterPro" id="IPR002575">
    <property type="entry name" value="Aminoglycoside_PTrfase"/>
</dbReference>
<dbReference type="Pfam" id="PF19802">
    <property type="entry name" value="DUF6285"/>
    <property type="match status" value="1"/>
</dbReference>
<dbReference type="PANTHER" id="PTHR21310:SF57">
    <property type="entry name" value="BLR2944 PROTEIN"/>
    <property type="match status" value="1"/>
</dbReference>
<feature type="domain" description="Aminoglycoside phosphotransferase" evidence="1">
    <location>
        <begin position="25"/>
        <end position="255"/>
    </location>
</feature>
<dbReference type="Gene3D" id="3.90.1200.10">
    <property type="match status" value="1"/>
</dbReference>
<dbReference type="RefSeq" id="WP_268758951.1">
    <property type="nucleotide sequence ID" value="NZ_CP113836.1"/>
</dbReference>
<feature type="domain" description="DUF6285" evidence="2">
    <location>
        <begin position="357"/>
        <end position="441"/>
    </location>
</feature>
<dbReference type="InterPro" id="IPR051678">
    <property type="entry name" value="AGP_Transferase"/>
</dbReference>